<evidence type="ECO:0000256" key="1">
    <source>
        <dbReference type="ARBA" id="ARBA00001052"/>
    </source>
</evidence>
<dbReference type="HAMAP" id="MF_00223">
    <property type="entry name" value="FolE"/>
    <property type="match status" value="1"/>
</dbReference>
<dbReference type="InterPro" id="IPR018234">
    <property type="entry name" value="GTP_CycHdrlase_I_CS"/>
</dbReference>
<name>A0A369B071_9FIRM</name>
<evidence type="ECO:0000256" key="4">
    <source>
        <dbReference type="ARBA" id="ARBA00022801"/>
    </source>
</evidence>
<keyword evidence="5" id="KW-0547">Nucleotide-binding</keyword>
<sequence>MTNGFCARKIVYMIFIDLIEKRVHLIFKKACSGDRRVSFVVDKDRIKAAVREILEAIGEDPDREGLVETPDRVARMYEEIFAGLHMDPRDVVKVFKEENHEEMVMVKDIPLYSICEHHLLPFVGSASVVYLPRKGKVMGLSKLARIVDIVAKKPQLQERLSSQVADIIMEAIDPLGVAVVIEAEHLCMTMRGIKKPGAKTVTSALRGVIKTDSKTRAEVMSLIKGI</sequence>
<dbReference type="Gene3D" id="1.10.286.10">
    <property type="match status" value="1"/>
</dbReference>
<dbReference type="EMBL" id="QPJT01000014">
    <property type="protein sequence ID" value="RCX14801.1"/>
    <property type="molecule type" value="Genomic_DNA"/>
</dbReference>
<dbReference type="GO" id="GO:0046654">
    <property type="term" value="P:tetrahydrofolate biosynthetic process"/>
    <property type="evidence" value="ECO:0007669"/>
    <property type="project" value="UniProtKB-UniRule"/>
</dbReference>
<organism evidence="7 8">
    <name type="scientific">Anaerobacterium chartisolvens</name>
    <dbReference type="NCBI Taxonomy" id="1297424"/>
    <lineage>
        <taxon>Bacteria</taxon>
        <taxon>Bacillati</taxon>
        <taxon>Bacillota</taxon>
        <taxon>Clostridia</taxon>
        <taxon>Eubacteriales</taxon>
        <taxon>Oscillospiraceae</taxon>
        <taxon>Anaerobacterium</taxon>
    </lineage>
</organism>
<dbReference type="NCBIfam" id="NF006825">
    <property type="entry name" value="PRK09347.1-2"/>
    <property type="match status" value="1"/>
</dbReference>
<dbReference type="AlphaFoldDB" id="A0A369B071"/>
<dbReference type="Pfam" id="PF01227">
    <property type="entry name" value="GTP_cyclohydroI"/>
    <property type="match status" value="1"/>
</dbReference>
<dbReference type="PROSITE" id="PS00859">
    <property type="entry name" value="GTP_CYCLOHYDROL_1_1"/>
    <property type="match status" value="1"/>
</dbReference>
<dbReference type="GO" id="GO:0008270">
    <property type="term" value="F:zinc ion binding"/>
    <property type="evidence" value="ECO:0007669"/>
    <property type="project" value="UniProtKB-UniRule"/>
</dbReference>
<evidence type="ECO:0000313" key="7">
    <source>
        <dbReference type="EMBL" id="RCX14801.1"/>
    </source>
</evidence>
<dbReference type="InterPro" id="IPR043133">
    <property type="entry name" value="GTP-CH-I_C/QueF"/>
</dbReference>
<feature type="domain" description="GTP cyclohydrolase I" evidence="6">
    <location>
        <begin position="46"/>
        <end position="223"/>
    </location>
</feature>
<dbReference type="GO" id="GO:0005525">
    <property type="term" value="F:GTP binding"/>
    <property type="evidence" value="ECO:0007669"/>
    <property type="project" value="UniProtKB-KW"/>
</dbReference>
<keyword evidence="5" id="KW-0342">GTP-binding</keyword>
<reference evidence="7 8" key="1">
    <citation type="submission" date="2018-07" db="EMBL/GenBank/DDBJ databases">
        <title>Genomic Encyclopedia of Type Strains, Phase IV (KMG-IV): sequencing the most valuable type-strain genomes for metagenomic binning, comparative biology and taxonomic classification.</title>
        <authorList>
            <person name="Goeker M."/>
        </authorList>
    </citation>
    <scope>NUCLEOTIDE SEQUENCE [LARGE SCALE GENOMIC DNA]</scope>
    <source>
        <strain evidence="7 8">DSM 27016</strain>
    </source>
</reference>
<proteinExistence type="inferred from homology"/>
<accession>A0A369B071</accession>
<dbReference type="GO" id="GO:0003934">
    <property type="term" value="F:GTP cyclohydrolase I activity"/>
    <property type="evidence" value="ECO:0007669"/>
    <property type="project" value="UniProtKB-UniRule"/>
</dbReference>
<dbReference type="Proteomes" id="UP000253034">
    <property type="component" value="Unassembled WGS sequence"/>
</dbReference>
<dbReference type="NCBIfam" id="NF006826">
    <property type="entry name" value="PRK09347.1-3"/>
    <property type="match status" value="1"/>
</dbReference>
<comment type="catalytic activity">
    <reaction evidence="1 5">
        <text>GTP + H2O = 7,8-dihydroneopterin 3'-triphosphate + formate + H(+)</text>
        <dbReference type="Rhea" id="RHEA:17473"/>
        <dbReference type="ChEBI" id="CHEBI:15377"/>
        <dbReference type="ChEBI" id="CHEBI:15378"/>
        <dbReference type="ChEBI" id="CHEBI:15740"/>
        <dbReference type="ChEBI" id="CHEBI:37565"/>
        <dbReference type="ChEBI" id="CHEBI:58462"/>
        <dbReference type="EC" id="3.5.4.16"/>
    </reaction>
</comment>
<dbReference type="PANTHER" id="PTHR11109">
    <property type="entry name" value="GTP CYCLOHYDROLASE I"/>
    <property type="match status" value="1"/>
</dbReference>
<dbReference type="FunFam" id="3.30.1130.10:FF:000001">
    <property type="entry name" value="GTP cyclohydrolase 1"/>
    <property type="match status" value="1"/>
</dbReference>
<dbReference type="UniPathway" id="UPA00848">
    <property type="reaction ID" value="UER00151"/>
</dbReference>
<evidence type="ECO:0000256" key="5">
    <source>
        <dbReference type="HAMAP-Rule" id="MF_00223"/>
    </source>
</evidence>
<evidence type="ECO:0000259" key="6">
    <source>
        <dbReference type="Pfam" id="PF01227"/>
    </source>
</evidence>
<comment type="similarity">
    <text evidence="5">Belongs to the GTP cyclohydrolase I family.</text>
</comment>
<dbReference type="GO" id="GO:0006730">
    <property type="term" value="P:one-carbon metabolic process"/>
    <property type="evidence" value="ECO:0007669"/>
    <property type="project" value="UniProtKB-UniRule"/>
</dbReference>
<dbReference type="GO" id="GO:0006729">
    <property type="term" value="P:tetrahydrobiopterin biosynthetic process"/>
    <property type="evidence" value="ECO:0007669"/>
    <property type="project" value="TreeGrafter"/>
</dbReference>
<feature type="binding site" evidence="5">
    <location>
        <position position="187"/>
    </location>
    <ligand>
        <name>Zn(2+)</name>
        <dbReference type="ChEBI" id="CHEBI:29105"/>
    </ligand>
</feature>
<keyword evidence="4 5" id="KW-0378">Hydrolase</keyword>
<gene>
    <name evidence="5" type="primary">folE</name>
    <name evidence="7" type="ORF">DFR58_11435</name>
</gene>
<feature type="binding site" evidence="5">
    <location>
        <position position="118"/>
    </location>
    <ligand>
        <name>Zn(2+)</name>
        <dbReference type="ChEBI" id="CHEBI:29105"/>
    </ligand>
</feature>
<evidence type="ECO:0000313" key="8">
    <source>
        <dbReference type="Proteomes" id="UP000253034"/>
    </source>
</evidence>
<dbReference type="InterPro" id="IPR043134">
    <property type="entry name" value="GTP-CH-I_N"/>
</dbReference>
<dbReference type="FunFam" id="1.10.286.10:FF:000001">
    <property type="entry name" value="GTP cyclohydrolase 1"/>
    <property type="match status" value="1"/>
</dbReference>
<comment type="caution">
    <text evidence="7">The sequence shown here is derived from an EMBL/GenBank/DDBJ whole genome shotgun (WGS) entry which is preliminary data.</text>
</comment>
<dbReference type="Gene3D" id="3.30.1130.10">
    <property type="match status" value="1"/>
</dbReference>
<feature type="binding site" evidence="5">
    <location>
        <position position="115"/>
    </location>
    <ligand>
        <name>Zn(2+)</name>
        <dbReference type="ChEBI" id="CHEBI:29105"/>
    </ligand>
</feature>
<dbReference type="InterPro" id="IPR020602">
    <property type="entry name" value="GTP_CycHdrlase_I_dom"/>
</dbReference>
<evidence type="ECO:0000256" key="3">
    <source>
        <dbReference type="ARBA" id="ARBA00022563"/>
    </source>
</evidence>
<dbReference type="InterPro" id="IPR001474">
    <property type="entry name" value="GTP_CycHdrlase_I"/>
</dbReference>
<dbReference type="PANTHER" id="PTHR11109:SF7">
    <property type="entry name" value="GTP CYCLOHYDROLASE 1"/>
    <property type="match status" value="1"/>
</dbReference>
<dbReference type="NCBIfam" id="TIGR00063">
    <property type="entry name" value="folE"/>
    <property type="match status" value="1"/>
</dbReference>
<keyword evidence="5" id="KW-0862">Zinc</keyword>
<protein>
    <recommendedName>
        <fullName evidence="5">GTP cyclohydrolase 1</fullName>
        <ecNumber evidence="5">3.5.4.16</ecNumber>
    </recommendedName>
    <alternativeName>
        <fullName evidence="5">GTP cyclohydrolase I</fullName>
        <shortName evidence="5">GTP-CH-I</shortName>
    </alternativeName>
</protein>
<dbReference type="EC" id="3.5.4.16" evidence="5"/>
<keyword evidence="5" id="KW-0479">Metal-binding</keyword>
<comment type="subunit">
    <text evidence="5">Homopolymer.</text>
</comment>
<dbReference type="SUPFAM" id="SSF55620">
    <property type="entry name" value="Tetrahydrobiopterin biosynthesis enzymes-like"/>
    <property type="match status" value="1"/>
</dbReference>
<dbReference type="PROSITE" id="PS00860">
    <property type="entry name" value="GTP_CYCLOHYDROL_1_2"/>
    <property type="match status" value="1"/>
</dbReference>
<keyword evidence="8" id="KW-1185">Reference proteome</keyword>
<comment type="pathway">
    <text evidence="2 5">Cofactor biosynthesis; 7,8-dihydroneopterin triphosphate biosynthesis; 7,8-dihydroneopterin triphosphate from GTP: step 1/1.</text>
</comment>
<dbReference type="GO" id="GO:0005737">
    <property type="term" value="C:cytoplasm"/>
    <property type="evidence" value="ECO:0007669"/>
    <property type="project" value="TreeGrafter"/>
</dbReference>
<evidence type="ECO:0000256" key="2">
    <source>
        <dbReference type="ARBA" id="ARBA00005080"/>
    </source>
</evidence>
<keyword evidence="3 5" id="KW-0554">One-carbon metabolism</keyword>